<proteinExistence type="predicted"/>
<reference evidence="2" key="1">
    <citation type="journal article" date="2019" name="Int. J. Syst. Evol. Microbiol.">
        <title>The Global Catalogue of Microorganisms (GCM) 10K type strain sequencing project: providing services to taxonomists for standard genome sequencing and annotation.</title>
        <authorList>
            <consortium name="The Broad Institute Genomics Platform"/>
            <consortium name="The Broad Institute Genome Sequencing Center for Infectious Disease"/>
            <person name="Wu L."/>
            <person name="Ma J."/>
        </authorList>
    </citation>
    <scope>NUCLEOTIDE SEQUENCE [LARGE SCALE GENOMIC DNA]</scope>
    <source>
        <strain evidence="2">JCM 31319</strain>
    </source>
</reference>
<feature type="non-terminal residue" evidence="1">
    <location>
        <position position="114"/>
    </location>
</feature>
<sequence>MEELEAIVIHHQPLDDITLKKLLLIFDKVSFIDPTDNEHLIPDGVPQIDFHVLVHSGSYAPLYKGRSYASTDYDLFDRFRKAIDENILNVLDLYNNGFYNKNWLPLKLSFDYDT</sequence>
<name>A0ABW3SSL9_9BACT</name>
<comment type="caution">
    <text evidence="1">The sequence shown here is derived from an EMBL/GenBank/DDBJ whole genome shotgun (WGS) entry which is preliminary data.</text>
</comment>
<evidence type="ECO:0000313" key="2">
    <source>
        <dbReference type="Proteomes" id="UP001597094"/>
    </source>
</evidence>
<dbReference type="Proteomes" id="UP001597094">
    <property type="component" value="Unassembled WGS sequence"/>
</dbReference>
<protein>
    <submittedName>
        <fullName evidence="1">Uncharacterized protein</fullName>
    </submittedName>
</protein>
<keyword evidence="2" id="KW-1185">Reference proteome</keyword>
<evidence type="ECO:0000313" key="1">
    <source>
        <dbReference type="EMBL" id="MFD1187442.1"/>
    </source>
</evidence>
<accession>A0ABW3SSL9</accession>
<gene>
    <name evidence="1" type="ORF">ACFQ2O_14585</name>
</gene>
<dbReference type="RefSeq" id="WP_377528951.1">
    <property type="nucleotide sequence ID" value="NZ_JBHTLD010000141.1"/>
</dbReference>
<organism evidence="1 2">
    <name type="scientific">Pontibacter rugosus</name>
    <dbReference type="NCBI Taxonomy" id="1745966"/>
    <lineage>
        <taxon>Bacteria</taxon>
        <taxon>Pseudomonadati</taxon>
        <taxon>Bacteroidota</taxon>
        <taxon>Cytophagia</taxon>
        <taxon>Cytophagales</taxon>
        <taxon>Hymenobacteraceae</taxon>
        <taxon>Pontibacter</taxon>
    </lineage>
</organism>
<dbReference type="EMBL" id="JBHTLD010000141">
    <property type="protein sequence ID" value="MFD1187442.1"/>
    <property type="molecule type" value="Genomic_DNA"/>
</dbReference>